<keyword evidence="5" id="KW-1185">Reference proteome</keyword>
<reference evidence="4" key="1">
    <citation type="submission" date="2022-11" db="EMBL/GenBank/DDBJ databases">
        <authorList>
            <person name="Mo P."/>
        </authorList>
    </citation>
    <scope>NUCLEOTIDE SEQUENCE</scope>
    <source>
        <strain evidence="4">HUAS 11-8</strain>
    </source>
</reference>
<evidence type="ECO:0000313" key="5">
    <source>
        <dbReference type="Proteomes" id="UP001163203"/>
    </source>
</evidence>
<dbReference type="InterPro" id="IPR002104">
    <property type="entry name" value="Integrase_catalytic"/>
</dbReference>
<dbReference type="PROSITE" id="PS51898">
    <property type="entry name" value="TYR_RECOMBINASE"/>
    <property type="match status" value="1"/>
</dbReference>
<dbReference type="InterPro" id="IPR011010">
    <property type="entry name" value="DNA_brk_join_enz"/>
</dbReference>
<keyword evidence="1" id="KW-0233">DNA recombination</keyword>
<dbReference type="Pfam" id="PF00589">
    <property type="entry name" value="Phage_integrase"/>
    <property type="match status" value="1"/>
</dbReference>
<feature type="compositionally biased region" description="Polar residues" evidence="2">
    <location>
        <begin position="1"/>
        <end position="12"/>
    </location>
</feature>
<feature type="domain" description="Tyr recombinase" evidence="3">
    <location>
        <begin position="1"/>
        <end position="153"/>
    </location>
</feature>
<dbReference type="SUPFAM" id="SSF56349">
    <property type="entry name" value="DNA breaking-rejoining enzymes"/>
    <property type="match status" value="1"/>
</dbReference>
<dbReference type="RefSeq" id="WP_268754019.1">
    <property type="nucleotide sequence ID" value="NZ_CP113836.1"/>
</dbReference>
<evidence type="ECO:0000313" key="4">
    <source>
        <dbReference type="EMBL" id="WAL63776.1"/>
    </source>
</evidence>
<evidence type="ECO:0000259" key="3">
    <source>
        <dbReference type="PROSITE" id="PS51898"/>
    </source>
</evidence>
<dbReference type="Proteomes" id="UP001163203">
    <property type="component" value="Chromosome"/>
</dbReference>
<feature type="region of interest" description="Disordered" evidence="2">
    <location>
        <begin position="1"/>
        <end position="56"/>
    </location>
</feature>
<organism evidence="4 5">
    <name type="scientific">Amycolatopsis cynarae</name>
    <dbReference type="NCBI Taxonomy" id="2995223"/>
    <lineage>
        <taxon>Bacteria</taxon>
        <taxon>Bacillati</taxon>
        <taxon>Actinomycetota</taxon>
        <taxon>Actinomycetes</taxon>
        <taxon>Pseudonocardiales</taxon>
        <taxon>Pseudonocardiaceae</taxon>
        <taxon>Amycolatopsis</taxon>
    </lineage>
</organism>
<sequence length="165" mass="17525">MSTWTKASSKSARATPRCAALAGKRTPRPTRCGASLSTPRPPSYSASTRSAAKPCSRNSTWDEESYVFTGSGRNVLKPYPPDAVSSRYKKMATRLGINTHIHALRHFSATELLTAGVDLRTVAGRLGHGGGGATTLRVYAAWGAAADQKAAEILGSRMPKRQAHG</sequence>
<name>A0ABY7AUX6_9PSEU</name>
<dbReference type="EMBL" id="CP113836">
    <property type="protein sequence ID" value="WAL63776.1"/>
    <property type="molecule type" value="Genomic_DNA"/>
</dbReference>
<gene>
    <name evidence="4" type="ORF">ORV05_22575</name>
</gene>
<proteinExistence type="predicted"/>
<evidence type="ECO:0000256" key="2">
    <source>
        <dbReference type="SAM" id="MobiDB-lite"/>
    </source>
</evidence>
<evidence type="ECO:0000256" key="1">
    <source>
        <dbReference type="ARBA" id="ARBA00023172"/>
    </source>
</evidence>
<accession>A0ABY7AUX6</accession>
<protein>
    <submittedName>
        <fullName evidence="4">Tyrosine-type recombinase/integrase</fullName>
    </submittedName>
</protein>
<dbReference type="InterPro" id="IPR013762">
    <property type="entry name" value="Integrase-like_cat_sf"/>
</dbReference>
<dbReference type="Gene3D" id="1.10.443.10">
    <property type="entry name" value="Intergrase catalytic core"/>
    <property type="match status" value="1"/>
</dbReference>